<name>A0A0B2VHE6_TOXCA</name>
<dbReference type="AlphaFoldDB" id="A0A0B2VHE6"/>
<feature type="compositionally biased region" description="Low complexity" evidence="5">
    <location>
        <begin position="183"/>
        <end position="199"/>
    </location>
</feature>
<dbReference type="Gene3D" id="1.10.30.10">
    <property type="entry name" value="High mobility group box domain"/>
    <property type="match status" value="1"/>
</dbReference>
<dbReference type="PANTHER" id="PTHR10270:SF323">
    <property type="entry name" value="TRANSCRIPTION FACTOR SOX-14-RELATED"/>
    <property type="match status" value="1"/>
</dbReference>
<dbReference type="OrthoDB" id="6247875at2759"/>
<evidence type="ECO:0000313" key="9">
    <source>
        <dbReference type="Proteomes" id="UP000031036"/>
    </source>
</evidence>
<dbReference type="FunFam" id="1.10.30.10:FF:000007">
    <property type="entry name" value="Transcription factor SOX"/>
    <property type="match status" value="1"/>
</dbReference>
<feature type="compositionally biased region" description="Polar residues" evidence="5">
    <location>
        <begin position="200"/>
        <end position="210"/>
    </location>
</feature>
<dbReference type="EMBL" id="UYWY01021557">
    <property type="protein sequence ID" value="VDM44406.1"/>
    <property type="molecule type" value="Genomic_DNA"/>
</dbReference>
<dbReference type="GO" id="GO:0005634">
    <property type="term" value="C:nucleus"/>
    <property type="evidence" value="ECO:0007669"/>
    <property type="project" value="UniProtKB-SubCell"/>
</dbReference>
<evidence type="ECO:0000313" key="7">
    <source>
        <dbReference type="EMBL" id="KHN80390.1"/>
    </source>
</evidence>
<dbReference type="GO" id="GO:0001228">
    <property type="term" value="F:DNA-binding transcription activator activity, RNA polymerase II-specific"/>
    <property type="evidence" value="ECO:0007669"/>
    <property type="project" value="TreeGrafter"/>
</dbReference>
<dbReference type="InterPro" id="IPR036910">
    <property type="entry name" value="HMG_box_dom_sf"/>
</dbReference>
<dbReference type="GO" id="GO:0000978">
    <property type="term" value="F:RNA polymerase II cis-regulatory region sequence-specific DNA binding"/>
    <property type="evidence" value="ECO:0007669"/>
    <property type="project" value="TreeGrafter"/>
</dbReference>
<comment type="subcellular location">
    <subcellularLocation>
        <location evidence="1">Nucleus</location>
    </subcellularLocation>
</comment>
<evidence type="ECO:0000256" key="3">
    <source>
        <dbReference type="ARBA" id="ARBA00023242"/>
    </source>
</evidence>
<dbReference type="InterPro" id="IPR050140">
    <property type="entry name" value="SRY-related_HMG-box_TF-like"/>
</dbReference>
<accession>A0A0B2VHE6</accession>
<dbReference type="Proteomes" id="UP000031036">
    <property type="component" value="Unassembled WGS sequence"/>
</dbReference>
<reference evidence="8" key="2">
    <citation type="submission" date="2018-11" db="EMBL/GenBank/DDBJ databases">
        <authorList>
            <consortium name="Pathogen Informatics"/>
        </authorList>
    </citation>
    <scope>NUCLEOTIDE SEQUENCE [LARGE SCALE GENOMIC DNA]</scope>
</reference>
<protein>
    <submittedName>
        <fullName evidence="7">Putative transcription factor SOX-14</fullName>
    </submittedName>
</protein>
<feature type="domain" description="HMG box" evidence="6">
    <location>
        <begin position="102"/>
        <end position="170"/>
    </location>
</feature>
<gene>
    <name evidence="7" type="primary">Sox14</name>
    <name evidence="7" type="ORF">Tcan_09744</name>
    <name evidence="8" type="ORF">TCNE_LOCUS13085</name>
</gene>
<dbReference type="EMBL" id="JPKZ01001747">
    <property type="protein sequence ID" value="KHN80390.1"/>
    <property type="molecule type" value="Genomic_DNA"/>
</dbReference>
<proteinExistence type="predicted"/>
<feature type="DNA-binding region" description="HMG box" evidence="4">
    <location>
        <begin position="102"/>
        <end position="170"/>
    </location>
</feature>
<organism evidence="7 9">
    <name type="scientific">Toxocara canis</name>
    <name type="common">Canine roundworm</name>
    <dbReference type="NCBI Taxonomy" id="6265"/>
    <lineage>
        <taxon>Eukaryota</taxon>
        <taxon>Metazoa</taxon>
        <taxon>Ecdysozoa</taxon>
        <taxon>Nematoda</taxon>
        <taxon>Chromadorea</taxon>
        <taxon>Rhabditida</taxon>
        <taxon>Spirurina</taxon>
        <taxon>Ascaridomorpha</taxon>
        <taxon>Ascaridoidea</taxon>
        <taxon>Toxocaridae</taxon>
        <taxon>Toxocara</taxon>
    </lineage>
</organism>
<reference evidence="7 9" key="1">
    <citation type="submission" date="2014-11" db="EMBL/GenBank/DDBJ databases">
        <title>Genetic blueprint of the zoonotic pathogen Toxocara canis.</title>
        <authorList>
            <person name="Zhu X.-Q."/>
            <person name="Korhonen P.K."/>
            <person name="Cai H."/>
            <person name="Young N.D."/>
            <person name="Nejsum P."/>
            <person name="von Samson-Himmelstjerna G."/>
            <person name="Boag P.R."/>
            <person name="Tan P."/>
            <person name="Li Q."/>
            <person name="Min J."/>
            <person name="Yang Y."/>
            <person name="Wang X."/>
            <person name="Fang X."/>
            <person name="Hall R.S."/>
            <person name="Hofmann A."/>
            <person name="Sternberg P.W."/>
            <person name="Jex A.R."/>
            <person name="Gasser R.B."/>
        </authorList>
    </citation>
    <scope>NUCLEOTIDE SEQUENCE [LARGE SCALE GENOMIC DNA]</scope>
    <source>
        <strain evidence="7">PN_DK_2014</strain>
    </source>
</reference>
<dbReference type="InterPro" id="IPR009071">
    <property type="entry name" value="HMG_box_dom"/>
</dbReference>
<feature type="region of interest" description="Disordered" evidence="5">
    <location>
        <begin position="364"/>
        <end position="398"/>
    </location>
</feature>
<evidence type="ECO:0000256" key="1">
    <source>
        <dbReference type="ARBA" id="ARBA00004123"/>
    </source>
</evidence>
<evidence type="ECO:0000256" key="5">
    <source>
        <dbReference type="SAM" id="MobiDB-lite"/>
    </source>
</evidence>
<dbReference type="PROSITE" id="PS50118">
    <property type="entry name" value="HMG_BOX_2"/>
    <property type="match status" value="1"/>
</dbReference>
<evidence type="ECO:0000256" key="2">
    <source>
        <dbReference type="ARBA" id="ARBA00023125"/>
    </source>
</evidence>
<keyword evidence="3 4" id="KW-0539">Nucleus</keyword>
<dbReference type="STRING" id="6265.A0A0B2VHE6"/>
<feature type="compositionally biased region" description="Low complexity" evidence="5">
    <location>
        <begin position="387"/>
        <end position="398"/>
    </location>
</feature>
<keyword evidence="9" id="KW-1185">Reference proteome</keyword>
<sequence>MSSGGLVMDKPSSTMTFLPIKTEMDLGSSMQVNQAPHISSMDMVQVNHYQQSLQQQQRQQIHSTVSSTNWDPTEHFGSLKVAKNSVTPYTDATNCKKSSNHIKRPMNAFMVWSQLERRKICEHQPDMHNAEISKQLGQRWRQLSEDEKAPFVAEAERLRLMHMQEYPDYKYKPRKKPKKGVDGQQQQQQQTGSQQQGNQLLASSNAHSDAATNGIVGVRAKSQKRPHNTMMGITLNTQTDTHHHHHFLGKSMKIDHDGVRYVNAMNDEMKSPSSIAIKQERLFHQSYPSPNDFGRAPLTPESGFYDDFYSAPQHSSATAYATATAGSSPTQLLMTANRMVHAGDVSTSYGASMSQLQASYYQQATNRSPAGTSKAPPVAVDQDELRSLSSGSSSGYGSVTSTLDLDTAATTSLTITTQANGTASQTPFFTTATATGTPGVAQRIVLDDESLNQAESELLPSINDFHFSAAVSAANNGMWPSMSADFWTTPVATAVGAPGNYDPFQM</sequence>
<dbReference type="Pfam" id="PF00505">
    <property type="entry name" value="HMG_box"/>
    <property type="match status" value="1"/>
</dbReference>
<evidence type="ECO:0000313" key="8">
    <source>
        <dbReference type="EMBL" id="VDM44406.1"/>
    </source>
</evidence>
<feature type="region of interest" description="Disordered" evidence="5">
    <location>
        <begin position="165"/>
        <end position="210"/>
    </location>
</feature>
<dbReference type="PANTHER" id="PTHR10270">
    <property type="entry name" value="SOX TRANSCRIPTION FACTOR"/>
    <property type="match status" value="1"/>
</dbReference>
<dbReference type="SUPFAM" id="SSF47095">
    <property type="entry name" value="HMG-box"/>
    <property type="match status" value="1"/>
</dbReference>
<dbReference type="GO" id="GO:0007420">
    <property type="term" value="P:brain development"/>
    <property type="evidence" value="ECO:0007669"/>
    <property type="project" value="TreeGrafter"/>
</dbReference>
<keyword evidence="2 4" id="KW-0238">DNA-binding</keyword>
<dbReference type="OMA" id="VMHMKEY"/>
<dbReference type="GO" id="GO:0000122">
    <property type="term" value="P:negative regulation of transcription by RNA polymerase II"/>
    <property type="evidence" value="ECO:0007669"/>
    <property type="project" value="TreeGrafter"/>
</dbReference>
<dbReference type="GO" id="GO:0030182">
    <property type="term" value="P:neuron differentiation"/>
    <property type="evidence" value="ECO:0007669"/>
    <property type="project" value="TreeGrafter"/>
</dbReference>
<evidence type="ECO:0000256" key="4">
    <source>
        <dbReference type="PROSITE-ProRule" id="PRU00267"/>
    </source>
</evidence>
<dbReference type="CDD" id="cd22029">
    <property type="entry name" value="HMG-box_SoxC"/>
    <property type="match status" value="1"/>
</dbReference>
<dbReference type="SMART" id="SM00398">
    <property type="entry name" value="HMG"/>
    <property type="match status" value="1"/>
</dbReference>
<evidence type="ECO:0000259" key="6">
    <source>
        <dbReference type="PROSITE" id="PS50118"/>
    </source>
</evidence>